<reference evidence="3 4" key="1">
    <citation type="submission" date="2019-11" db="EMBL/GenBank/DDBJ databases">
        <title>Pedobacter sp. HMF7647 Genome sequencing and assembly.</title>
        <authorList>
            <person name="Kang H."/>
            <person name="Kim H."/>
            <person name="Joh K."/>
        </authorList>
    </citation>
    <scope>NUCLEOTIDE SEQUENCE [LARGE SCALE GENOMIC DNA]</scope>
    <source>
        <strain evidence="3 4">HMF7647</strain>
    </source>
</reference>
<evidence type="ECO:0000313" key="3">
    <source>
        <dbReference type="EMBL" id="MXV52757.1"/>
    </source>
</evidence>
<sequence>MTKFIKVTLLAIALFSFNHLSAQTLNDSQLKQNIVPIENPLSVISRINPVIYQYNVDEYPKMNLPKGKQTGFLTENLSALDANLVKKTAHMVPAGKNSFKNVQVDEVNLQALIPVLVGAIQDQQKQIEALKSELRSKTSSK</sequence>
<feature type="signal peptide" evidence="1">
    <location>
        <begin position="1"/>
        <end position="22"/>
    </location>
</feature>
<dbReference type="Pfam" id="PF13884">
    <property type="entry name" value="Peptidase_S74"/>
    <property type="match status" value="1"/>
</dbReference>
<evidence type="ECO:0000259" key="2">
    <source>
        <dbReference type="PROSITE" id="PS51688"/>
    </source>
</evidence>
<feature type="domain" description="Peptidase S74" evidence="2">
    <location>
        <begin position="27"/>
        <end position="134"/>
    </location>
</feature>
<comment type="caution">
    <text evidence="3">The sequence shown here is derived from an EMBL/GenBank/DDBJ whole genome shotgun (WGS) entry which is preliminary data.</text>
</comment>
<name>A0A7K1YDS6_9SPHI</name>
<evidence type="ECO:0000313" key="4">
    <source>
        <dbReference type="Proteomes" id="UP000466586"/>
    </source>
</evidence>
<keyword evidence="1" id="KW-0732">Signal</keyword>
<organism evidence="3 4">
    <name type="scientific">Hufsiella arboris</name>
    <dbReference type="NCBI Taxonomy" id="2695275"/>
    <lineage>
        <taxon>Bacteria</taxon>
        <taxon>Pseudomonadati</taxon>
        <taxon>Bacteroidota</taxon>
        <taxon>Sphingobacteriia</taxon>
        <taxon>Sphingobacteriales</taxon>
        <taxon>Sphingobacteriaceae</taxon>
        <taxon>Hufsiella</taxon>
    </lineage>
</organism>
<gene>
    <name evidence="3" type="ORF">GS399_17425</name>
</gene>
<keyword evidence="4" id="KW-1185">Reference proteome</keyword>
<dbReference type="InterPro" id="IPR030392">
    <property type="entry name" value="S74_ICA"/>
</dbReference>
<evidence type="ECO:0000256" key="1">
    <source>
        <dbReference type="SAM" id="SignalP"/>
    </source>
</evidence>
<dbReference type="Proteomes" id="UP000466586">
    <property type="component" value="Unassembled WGS sequence"/>
</dbReference>
<proteinExistence type="predicted"/>
<protein>
    <submittedName>
        <fullName evidence="3">Tail fiber domain-containing protein</fullName>
    </submittedName>
</protein>
<dbReference type="PROSITE" id="PS51688">
    <property type="entry name" value="ICA"/>
    <property type="match status" value="1"/>
</dbReference>
<feature type="chain" id="PRO_5029519481" evidence="1">
    <location>
        <begin position="23"/>
        <end position="141"/>
    </location>
</feature>
<dbReference type="AlphaFoldDB" id="A0A7K1YDS6"/>
<dbReference type="RefSeq" id="WP_160845938.1">
    <property type="nucleotide sequence ID" value="NZ_WVHT01000010.1"/>
</dbReference>
<accession>A0A7K1YDS6</accession>
<dbReference type="EMBL" id="WVHT01000010">
    <property type="protein sequence ID" value="MXV52757.1"/>
    <property type="molecule type" value="Genomic_DNA"/>
</dbReference>